<keyword evidence="2" id="KW-1185">Reference proteome</keyword>
<sequence>MTIFDDRSDQFEDTFEDILKDSDLNKESEIEVNTNYPNEAYANLMTLVTKYKLNNATKTYESLHKEYVKVPYRLSNKKDVESQIMKIQLIAKENYQNQLSRTPYAFKFLSKLFEFSLMDMYTFITKRVSDSNLDDKMRIGFNNFENCLNVYLDQLSNIFLIDNSIVTIYGLVTLKNDFEKLLDYSSNKGICYGQKPRNLTERKGKTASFNKRPRNLMEREGKTTSSDKRPRNLMEKEGKITNSNKRLRYIIEREDEITNSNKRPKRKMMGLLKIDPAGYENQFYYFVSSYWIGD</sequence>
<dbReference type="AlphaFoldDB" id="A0A397TK54"/>
<name>A0A397TK54_9GLOM</name>
<accession>A0A397TK54</accession>
<evidence type="ECO:0000313" key="1">
    <source>
        <dbReference type="EMBL" id="RIA96847.1"/>
    </source>
</evidence>
<protein>
    <submittedName>
        <fullName evidence="1">Uncharacterized protein</fullName>
    </submittedName>
</protein>
<gene>
    <name evidence="1" type="ORF">C1645_814888</name>
</gene>
<evidence type="ECO:0000313" key="2">
    <source>
        <dbReference type="Proteomes" id="UP000265703"/>
    </source>
</evidence>
<comment type="caution">
    <text evidence="1">The sequence shown here is derived from an EMBL/GenBank/DDBJ whole genome shotgun (WGS) entry which is preliminary data.</text>
</comment>
<dbReference type="OrthoDB" id="2448548at2759"/>
<dbReference type="EMBL" id="QKYT01000038">
    <property type="protein sequence ID" value="RIA96847.1"/>
    <property type="molecule type" value="Genomic_DNA"/>
</dbReference>
<proteinExistence type="predicted"/>
<dbReference type="Proteomes" id="UP000265703">
    <property type="component" value="Unassembled WGS sequence"/>
</dbReference>
<organism evidence="1 2">
    <name type="scientific">Glomus cerebriforme</name>
    <dbReference type="NCBI Taxonomy" id="658196"/>
    <lineage>
        <taxon>Eukaryota</taxon>
        <taxon>Fungi</taxon>
        <taxon>Fungi incertae sedis</taxon>
        <taxon>Mucoromycota</taxon>
        <taxon>Glomeromycotina</taxon>
        <taxon>Glomeromycetes</taxon>
        <taxon>Glomerales</taxon>
        <taxon>Glomeraceae</taxon>
        <taxon>Glomus</taxon>
    </lineage>
</organism>
<reference evidence="1 2" key="1">
    <citation type="submission" date="2018-06" db="EMBL/GenBank/DDBJ databases">
        <title>Comparative genomics reveals the genomic features of Rhizophagus irregularis, R. cerebriforme, R. diaphanum and Gigaspora rosea, and their symbiotic lifestyle signature.</title>
        <authorList>
            <person name="Morin E."/>
            <person name="San Clemente H."/>
            <person name="Chen E.C.H."/>
            <person name="De La Providencia I."/>
            <person name="Hainaut M."/>
            <person name="Kuo A."/>
            <person name="Kohler A."/>
            <person name="Murat C."/>
            <person name="Tang N."/>
            <person name="Roy S."/>
            <person name="Loubradou J."/>
            <person name="Henrissat B."/>
            <person name="Grigoriev I.V."/>
            <person name="Corradi N."/>
            <person name="Roux C."/>
            <person name="Martin F.M."/>
        </authorList>
    </citation>
    <scope>NUCLEOTIDE SEQUENCE [LARGE SCALE GENOMIC DNA]</scope>
    <source>
        <strain evidence="1 2">DAOM 227022</strain>
    </source>
</reference>